<dbReference type="Gene3D" id="1.25.10.10">
    <property type="entry name" value="Leucine-rich Repeat Variant"/>
    <property type="match status" value="1"/>
</dbReference>
<protein>
    <recommendedName>
        <fullName evidence="4">Cell differentiation protein rcd1</fullName>
    </recommendedName>
</protein>
<name>A0A9P6WAB8_RHOMI</name>
<dbReference type="InterPro" id="IPR007216">
    <property type="entry name" value="CNOT9"/>
</dbReference>
<feature type="region of interest" description="Disordered" evidence="1">
    <location>
        <begin position="593"/>
        <end position="642"/>
    </location>
</feature>
<keyword evidence="3" id="KW-1185">Reference proteome</keyword>
<dbReference type="PANTHER" id="PTHR12262">
    <property type="entry name" value="CCR4-NOT TRANSCRIPTION COMPLEX SUBUNIT 9"/>
    <property type="match status" value="1"/>
</dbReference>
<dbReference type="GO" id="GO:0006402">
    <property type="term" value="P:mRNA catabolic process"/>
    <property type="evidence" value="ECO:0007669"/>
    <property type="project" value="InterPro"/>
</dbReference>
<dbReference type="GO" id="GO:0030014">
    <property type="term" value="C:CCR4-NOT complex"/>
    <property type="evidence" value="ECO:0007669"/>
    <property type="project" value="InterPro"/>
</dbReference>
<evidence type="ECO:0000313" key="2">
    <source>
        <dbReference type="EMBL" id="KAG0667123.1"/>
    </source>
</evidence>
<evidence type="ECO:0000313" key="3">
    <source>
        <dbReference type="Proteomes" id="UP000777482"/>
    </source>
</evidence>
<dbReference type="AlphaFoldDB" id="A0A9P6WAB8"/>
<feature type="region of interest" description="Disordered" evidence="1">
    <location>
        <begin position="676"/>
        <end position="714"/>
    </location>
</feature>
<dbReference type="OrthoDB" id="1183224at2759"/>
<dbReference type="FunFam" id="1.25.10.10:FF:000014">
    <property type="entry name" value="Cell differentiation protein RCD1"/>
    <property type="match status" value="1"/>
</dbReference>
<proteinExistence type="predicted"/>
<organism evidence="2 3">
    <name type="scientific">Rhodotorula mucilaginosa</name>
    <name type="common">Yeast</name>
    <name type="synonym">Rhodotorula rubra</name>
    <dbReference type="NCBI Taxonomy" id="5537"/>
    <lineage>
        <taxon>Eukaryota</taxon>
        <taxon>Fungi</taxon>
        <taxon>Dikarya</taxon>
        <taxon>Basidiomycota</taxon>
        <taxon>Pucciniomycotina</taxon>
        <taxon>Microbotryomycetes</taxon>
        <taxon>Sporidiobolales</taxon>
        <taxon>Sporidiobolaceae</taxon>
        <taxon>Rhodotorula</taxon>
    </lineage>
</organism>
<evidence type="ECO:0008006" key="4">
    <source>
        <dbReference type="Google" id="ProtNLM"/>
    </source>
</evidence>
<feature type="compositionally biased region" description="Low complexity" evidence="1">
    <location>
        <begin position="604"/>
        <end position="616"/>
    </location>
</feature>
<sequence>MQHSSYWQPGLGCHNLPIDWTDQFIPAVRQKELNAYVYRTVALGGLSLASAVEDARTHLKLPPQEPVSTLEVLQHLLAPALQRRQTLAQQPQPVFANIVACLDRSQCPSLKHTQLINDLDAGERGPTWWIWHWRACEFEKAVKHIEREPPLPSGSQYDSVKTLFVTLKEEASPLCGGSDTGFDAATAVAEDAPDYDGPVPVGEQDTVPAWSAARIDVLRSFAALSLAYIQNENINIACSILNGTKAISLHSNRLEDRVEFKTPRSNFLLSPWKTNFVDLAHPYIRTSTLWKGHQTWAARFTEAQLEDLPTSHGALLTQSVSRLLECIALRYAIVQALITVVEQGGVIRLGDTAISTASYPAVSAAVGRVYTLEALYSSINSVLDAHLTPTRPVLPFDHILQELDISDPAALTWPDFLKRMRELTNYMPPDKDAEEDGFVTTAALAEGIANGSLSGAEFADYCLNAGYTNAEILACLDSMLEVVLEGGMLDDLNGEELEELFELLRPSELNGAAPAMSALHAARTERKRRRSHEKSLGLLRLRTPKAGTALPDANFATVVQDSSLVETNLPPSAYRKAARPARRAYKKRVAELEREHAGAGGDNSVPSRPSSAAAQQQPPPSDPLSPHVNHAADPWSSSSSGHLPLSISHSINNPGLPSGVIVSSAAVNAMDRADGGAGGGGGGGGHGRGASSGGGGALSRSETPGLPNGLVGLGGGGGAGGAPSGGGGGKLLLQGGLPLAATSSLIQPGSVPGGGANSMGTAQSENEKVYYLIVDLMNPDTREAALLELSKKREQWDDLALVLWHSFGVMSALLQEIVSVYPLLAPPSLTAHASNRVCNALALLQCVASHNDTRSLFLSAHIPLFLYPFLNTTSKTRPFEYLRLTSLGVIGALVKQNDNSDVINFLLSTEIIPLCLRIMETGSELSKTVAIFIVQKILLDETGLSYICQTYERFYAVGTVLSSMVQQLVETQAVRLLKHVVRCYLRLSDNLRAREALRACLPEPLRDATFSPLLKGDMVTKRCLATLLLNLSDRVEGA</sequence>
<reference evidence="2 3" key="1">
    <citation type="submission" date="2020-11" db="EMBL/GenBank/DDBJ databases">
        <title>Kefir isolates.</title>
        <authorList>
            <person name="Marcisauskas S."/>
            <person name="Kim Y."/>
            <person name="Blasche S."/>
        </authorList>
    </citation>
    <scope>NUCLEOTIDE SEQUENCE [LARGE SCALE GENOMIC DNA]</scope>
    <source>
        <strain evidence="2 3">KR</strain>
    </source>
</reference>
<accession>A0A9P6WAB8</accession>
<dbReference type="EMBL" id="PUHQ01000002">
    <property type="protein sequence ID" value="KAG0667123.1"/>
    <property type="molecule type" value="Genomic_DNA"/>
</dbReference>
<dbReference type="InterPro" id="IPR011989">
    <property type="entry name" value="ARM-like"/>
</dbReference>
<gene>
    <name evidence="2" type="ORF">C6P46_002534</name>
</gene>
<dbReference type="Pfam" id="PF04078">
    <property type="entry name" value="Rcd1"/>
    <property type="match status" value="1"/>
</dbReference>
<dbReference type="Proteomes" id="UP000777482">
    <property type="component" value="Unassembled WGS sequence"/>
</dbReference>
<evidence type="ECO:0000256" key="1">
    <source>
        <dbReference type="SAM" id="MobiDB-lite"/>
    </source>
</evidence>
<feature type="compositionally biased region" description="Gly residues" evidence="1">
    <location>
        <begin position="676"/>
        <end position="697"/>
    </location>
</feature>
<comment type="caution">
    <text evidence="2">The sequence shown here is derived from an EMBL/GenBank/DDBJ whole genome shotgun (WGS) entry which is preliminary data.</text>
</comment>